<name>E3RCA3_PYRTT</name>
<gene>
    <name evidence="1" type="ORF">PTT_00046</name>
</gene>
<dbReference type="Proteomes" id="UP000001067">
    <property type="component" value="Unassembled WGS sequence"/>
</dbReference>
<evidence type="ECO:0000313" key="2">
    <source>
        <dbReference type="Proteomes" id="UP000001067"/>
    </source>
</evidence>
<protein>
    <submittedName>
        <fullName evidence="1">Uncharacterized protein</fullName>
    </submittedName>
</protein>
<accession>E3RCA3</accession>
<reference evidence="1 2" key="1">
    <citation type="journal article" date="2010" name="Genome Biol.">
        <title>A first genome assembly of the barley fungal pathogen Pyrenophora teres f. teres.</title>
        <authorList>
            <person name="Ellwood S.R."/>
            <person name="Liu Z."/>
            <person name="Syme R.A."/>
            <person name="Lai Z."/>
            <person name="Hane J.K."/>
            <person name="Keiper F."/>
            <person name="Moffat C.S."/>
            <person name="Oliver R.P."/>
            <person name="Friesen T.L."/>
        </authorList>
    </citation>
    <scope>NUCLEOTIDE SEQUENCE [LARGE SCALE GENOMIC DNA]</scope>
    <source>
        <strain evidence="1 2">0-1</strain>
    </source>
</reference>
<dbReference type="KEGG" id="pte:PTT_00046"/>
<keyword evidence="2" id="KW-1185">Reference proteome</keyword>
<sequence>MEYKRYTDRPTKNRSSYSRIFKLNTHTTIKDMDTSTPTLRDSTRETAIYVYATNHKHHSIYF</sequence>
<dbReference type="EMBL" id="GL531767">
    <property type="protein sequence ID" value="EFQ96646.1"/>
    <property type="molecule type" value="Genomic_DNA"/>
</dbReference>
<proteinExistence type="predicted"/>
<dbReference type="HOGENOM" id="CLU_2905229_0_0_1"/>
<dbReference type="AlphaFoldDB" id="E3RCA3"/>
<evidence type="ECO:0000313" key="1">
    <source>
        <dbReference type="EMBL" id="EFQ96646.1"/>
    </source>
</evidence>
<organism evidence="2">
    <name type="scientific">Pyrenophora teres f. teres (strain 0-1)</name>
    <name type="common">Barley net blotch fungus</name>
    <name type="synonym">Drechslera teres f. teres</name>
    <dbReference type="NCBI Taxonomy" id="861557"/>
    <lineage>
        <taxon>Eukaryota</taxon>
        <taxon>Fungi</taxon>
        <taxon>Dikarya</taxon>
        <taxon>Ascomycota</taxon>
        <taxon>Pezizomycotina</taxon>
        <taxon>Dothideomycetes</taxon>
        <taxon>Pleosporomycetidae</taxon>
        <taxon>Pleosporales</taxon>
        <taxon>Pleosporineae</taxon>
        <taxon>Pleosporaceae</taxon>
        <taxon>Pyrenophora</taxon>
    </lineage>
</organism>